<dbReference type="OrthoDB" id="6057435at2"/>
<gene>
    <name evidence="3" type="ORF">A9B99_22435</name>
</gene>
<evidence type="ECO:0000313" key="4">
    <source>
        <dbReference type="Proteomes" id="UP000078225"/>
    </source>
</evidence>
<name>A0A1B7L3G1_9ENTR</name>
<evidence type="ECO:0000256" key="1">
    <source>
        <dbReference type="SAM" id="MobiDB-lite"/>
    </source>
</evidence>
<feature type="region of interest" description="Disordered" evidence="1">
    <location>
        <begin position="164"/>
        <end position="183"/>
    </location>
</feature>
<dbReference type="AlphaFoldDB" id="A0A1B7L3G1"/>
<evidence type="ECO:0000256" key="2">
    <source>
        <dbReference type="SAM" id="Phobius"/>
    </source>
</evidence>
<dbReference type="InterPro" id="IPR021733">
    <property type="entry name" value="DUF3304"/>
</dbReference>
<sequence length="183" mass="20332">MGFWEKVERVDAAVARFYARRKVWIWGVVSLPVLYVAGWMVWVMLWAPPAGGVTLIIHSKLDRPILGFSVNGMAGGNAAAHNPNHKYTSESGGATTCCGSVRGKTAEVIWTLDVTGPQYDAGMRPEQRRVEIPMPERKRGENDLHVHFLPGDRVLLGWSDNAFSPYDPRSPNHTPPPVNTEEQ</sequence>
<dbReference type="RefSeq" id="WP_064598079.1">
    <property type="nucleotide sequence ID" value="NZ_LYRP01000013.1"/>
</dbReference>
<keyword evidence="2" id="KW-0472">Membrane</keyword>
<evidence type="ECO:0000313" key="3">
    <source>
        <dbReference type="EMBL" id="OAT76798.1"/>
    </source>
</evidence>
<protein>
    <recommendedName>
        <fullName evidence="5">DUF3304 domain-containing protein</fullName>
    </recommendedName>
</protein>
<dbReference type="STRING" id="1691903.A9B99_22435"/>
<organism evidence="3 4">
    <name type="scientific">Mangrovibacter phragmitis</name>
    <dbReference type="NCBI Taxonomy" id="1691903"/>
    <lineage>
        <taxon>Bacteria</taxon>
        <taxon>Pseudomonadati</taxon>
        <taxon>Pseudomonadota</taxon>
        <taxon>Gammaproteobacteria</taxon>
        <taxon>Enterobacterales</taxon>
        <taxon>Enterobacteriaceae</taxon>
        <taxon>Mangrovibacter</taxon>
    </lineage>
</organism>
<accession>A0A1B7L3G1</accession>
<keyword evidence="2" id="KW-0812">Transmembrane</keyword>
<dbReference type="EMBL" id="LYRP01000013">
    <property type="protein sequence ID" value="OAT76798.1"/>
    <property type="molecule type" value="Genomic_DNA"/>
</dbReference>
<comment type="caution">
    <text evidence="3">The sequence shown here is derived from an EMBL/GenBank/DDBJ whole genome shotgun (WGS) entry which is preliminary data.</text>
</comment>
<keyword evidence="2" id="KW-1133">Transmembrane helix</keyword>
<feature type="compositionally biased region" description="Pro residues" evidence="1">
    <location>
        <begin position="173"/>
        <end position="183"/>
    </location>
</feature>
<proteinExistence type="predicted"/>
<dbReference type="Proteomes" id="UP000078225">
    <property type="component" value="Unassembled WGS sequence"/>
</dbReference>
<keyword evidence="4" id="KW-1185">Reference proteome</keyword>
<dbReference type="Pfam" id="PF11745">
    <property type="entry name" value="DUF3304"/>
    <property type="match status" value="1"/>
</dbReference>
<evidence type="ECO:0008006" key="5">
    <source>
        <dbReference type="Google" id="ProtNLM"/>
    </source>
</evidence>
<reference evidence="4" key="1">
    <citation type="submission" date="2016-05" db="EMBL/GenBank/DDBJ databases">
        <authorList>
            <person name="Behera P."/>
            <person name="Vaishampayan P."/>
            <person name="Singh N."/>
            <person name="Raina V."/>
            <person name="Suar M."/>
            <person name="Pattnaik A."/>
            <person name="Rastogi G."/>
        </authorList>
    </citation>
    <scope>NUCLEOTIDE SEQUENCE [LARGE SCALE GENOMIC DNA]</scope>
    <source>
        <strain evidence="4">MP23</strain>
    </source>
</reference>
<feature type="transmembrane region" description="Helical" evidence="2">
    <location>
        <begin position="23"/>
        <end position="47"/>
    </location>
</feature>